<organism evidence="2 3">
    <name type="scientific">Cronartium quercuum f. sp. fusiforme G11</name>
    <dbReference type="NCBI Taxonomy" id="708437"/>
    <lineage>
        <taxon>Eukaryota</taxon>
        <taxon>Fungi</taxon>
        <taxon>Dikarya</taxon>
        <taxon>Basidiomycota</taxon>
        <taxon>Pucciniomycotina</taxon>
        <taxon>Pucciniomycetes</taxon>
        <taxon>Pucciniales</taxon>
        <taxon>Coleosporiaceae</taxon>
        <taxon>Cronartium</taxon>
    </lineage>
</organism>
<feature type="region of interest" description="Disordered" evidence="1">
    <location>
        <begin position="392"/>
        <end position="432"/>
    </location>
</feature>
<proteinExistence type="predicted"/>
<feature type="compositionally biased region" description="Polar residues" evidence="1">
    <location>
        <begin position="537"/>
        <end position="554"/>
    </location>
</feature>
<reference evidence="2" key="1">
    <citation type="submission" date="2013-11" db="EMBL/GenBank/DDBJ databases">
        <title>Genome sequence of the fusiform rust pathogen reveals effectors for host alternation and coevolution with pine.</title>
        <authorList>
            <consortium name="DOE Joint Genome Institute"/>
            <person name="Smith K."/>
            <person name="Pendleton A."/>
            <person name="Kubisiak T."/>
            <person name="Anderson C."/>
            <person name="Salamov A."/>
            <person name="Aerts A."/>
            <person name="Riley R."/>
            <person name="Clum A."/>
            <person name="Lindquist E."/>
            <person name="Ence D."/>
            <person name="Campbell M."/>
            <person name="Kronenberg Z."/>
            <person name="Feau N."/>
            <person name="Dhillon B."/>
            <person name="Hamelin R."/>
            <person name="Burleigh J."/>
            <person name="Smith J."/>
            <person name="Yandell M."/>
            <person name="Nelson C."/>
            <person name="Grigoriev I."/>
            <person name="Davis J."/>
        </authorList>
    </citation>
    <scope>NUCLEOTIDE SEQUENCE</scope>
    <source>
        <strain evidence="2">G11</strain>
    </source>
</reference>
<feature type="compositionally biased region" description="Polar residues" evidence="1">
    <location>
        <begin position="267"/>
        <end position="282"/>
    </location>
</feature>
<dbReference type="Proteomes" id="UP000886653">
    <property type="component" value="Unassembled WGS sequence"/>
</dbReference>
<evidence type="ECO:0000256" key="1">
    <source>
        <dbReference type="SAM" id="MobiDB-lite"/>
    </source>
</evidence>
<feature type="region of interest" description="Disordered" evidence="1">
    <location>
        <begin position="223"/>
        <end position="298"/>
    </location>
</feature>
<dbReference type="EMBL" id="MU167239">
    <property type="protein sequence ID" value="KAG0148260.1"/>
    <property type="molecule type" value="Genomic_DNA"/>
</dbReference>
<sequence length="693" mass="73324">MAFDPHTGLSWGTNPFKETASDPHMAFLGTLDGNELGENLMGAASLGFPNILSHSEGLDKLHHVESNAFMPSVRDLSLAEDALSSGSDNSLLPTSGTQLQLPNIGGDKFLEAPFPDIDLDQPVPDFSNTTAFIDPWRAVTPTAQLDCPYRLTGRNQINFSLKSSVAAPVKTELDGIGHFQQAVTSSFNPVVFNSVCVNPAYLTSPSLTETVTPTQSNALFHFSTNANRPIPSPPSPQTPTKPQAAKLSKKSNVKAPCSKTDKKKTASPRNRNQAFRSETTPGRESPKKAKTGPKSSLKKLEGTFSFGLIDSPQEDNVVQNTRPINKALGAGAANLDKPVAGPTPDPSHVHPIHPALLAESYPNSYQSNGSLPFGISYPTTLTNSNSCWPFQSPISQQSYPESHEVGQDGGLNPSTNHMPFGPQVSQLGSSPDWKSSLITLTSMSPSSFKGPLENSGASSFSKGYPCNASSTTLNPSSDSNPLFTDPFLLPALPIKNSCGTNTSESPPVLMAQSRSDPETYQQTDNGEHLSNFFQNRASQPSFSTPTSAQSSPTRPSDHTTRSLAGLHFAAPLGSFSGIQPQIPQSLDSTIAGLSTVATPSHATASHPSSSNPIQAGTVHQLAPVARSPSPSRPSTTLSAQSTHSKAPPSIFVNFTPKDSKKLLSGVAPSGSSKRKRSSQPSPSTPSKRRGVTT</sequence>
<name>A0A9P6NJN2_9BASI</name>
<feature type="compositionally biased region" description="Polar residues" evidence="1">
    <location>
        <begin position="412"/>
        <end position="432"/>
    </location>
</feature>
<dbReference type="OrthoDB" id="2575228at2759"/>
<protein>
    <submittedName>
        <fullName evidence="2">Uncharacterized protein</fullName>
    </submittedName>
</protein>
<keyword evidence="3" id="KW-1185">Reference proteome</keyword>
<feature type="region of interest" description="Disordered" evidence="1">
    <location>
        <begin position="621"/>
        <end position="693"/>
    </location>
</feature>
<feature type="compositionally biased region" description="Polar residues" evidence="1">
    <location>
        <begin position="512"/>
        <end position="524"/>
    </location>
</feature>
<dbReference type="AlphaFoldDB" id="A0A9P6NJN2"/>
<feature type="region of interest" description="Disordered" evidence="1">
    <location>
        <begin position="537"/>
        <end position="560"/>
    </location>
</feature>
<evidence type="ECO:0000313" key="3">
    <source>
        <dbReference type="Proteomes" id="UP000886653"/>
    </source>
</evidence>
<accession>A0A9P6NJN2</accession>
<comment type="caution">
    <text evidence="2">The sequence shown here is derived from an EMBL/GenBank/DDBJ whole genome shotgun (WGS) entry which is preliminary data.</text>
</comment>
<feature type="region of interest" description="Disordered" evidence="1">
    <location>
        <begin position="498"/>
        <end position="525"/>
    </location>
</feature>
<evidence type="ECO:0000313" key="2">
    <source>
        <dbReference type="EMBL" id="KAG0148260.1"/>
    </source>
</evidence>
<feature type="compositionally biased region" description="Low complexity" evidence="1">
    <location>
        <begin position="621"/>
        <end position="638"/>
    </location>
</feature>
<gene>
    <name evidence="2" type="ORF">CROQUDRAFT_132068</name>
</gene>
<feature type="compositionally biased region" description="Pro residues" evidence="1">
    <location>
        <begin position="230"/>
        <end position="239"/>
    </location>
</feature>